<evidence type="ECO:0000313" key="2">
    <source>
        <dbReference type="Proteomes" id="UP000238296"/>
    </source>
</evidence>
<proteinExistence type="predicted"/>
<dbReference type="AlphaFoldDB" id="A0A2S8BCK7"/>
<protein>
    <submittedName>
        <fullName evidence="1">Uncharacterized protein</fullName>
    </submittedName>
</protein>
<evidence type="ECO:0000313" key="1">
    <source>
        <dbReference type="EMBL" id="PQM44392.1"/>
    </source>
</evidence>
<organism evidence="1 2">
    <name type="scientific">Mycobacterium talmoniae</name>
    <dbReference type="NCBI Taxonomy" id="1858794"/>
    <lineage>
        <taxon>Bacteria</taxon>
        <taxon>Bacillati</taxon>
        <taxon>Actinomycetota</taxon>
        <taxon>Actinomycetes</taxon>
        <taxon>Mycobacteriales</taxon>
        <taxon>Mycobacteriaceae</taxon>
        <taxon>Mycobacterium</taxon>
    </lineage>
</organism>
<accession>A0A2S8BCK7</accession>
<reference evidence="1 2" key="1">
    <citation type="journal article" date="2017" name="Int. J. Syst. Evol. Microbiol.">
        <title>Mycobacterium talmoniae sp. nov., a slowly growing mycobacterium isolated from human respiratory samples.</title>
        <authorList>
            <person name="Davidson R.M."/>
            <person name="DeGroote M.A."/>
            <person name="Marola J.L."/>
            <person name="Buss S."/>
            <person name="Jones V."/>
            <person name="McNeil M.R."/>
            <person name="Freifeld A.G."/>
            <person name="Elaine Epperson L."/>
            <person name="Hasan N.A."/>
            <person name="Jackson M."/>
            <person name="Iwen P.C."/>
            <person name="Salfinger M."/>
            <person name="Strong M."/>
        </authorList>
    </citation>
    <scope>NUCLEOTIDE SEQUENCE [LARGE SCALE GENOMIC DNA]</scope>
    <source>
        <strain evidence="1 2">ATCC BAA-2683</strain>
    </source>
</reference>
<comment type="caution">
    <text evidence="1">The sequence shown here is derived from an EMBL/GenBank/DDBJ whole genome shotgun (WGS) entry which is preliminary data.</text>
</comment>
<dbReference type="Proteomes" id="UP000238296">
    <property type="component" value="Unassembled WGS sequence"/>
</dbReference>
<gene>
    <name evidence="1" type="ORF">C1Y40_05450</name>
</gene>
<name>A0A2S8BCK7_9MYCO</name>
<sequence length="84" mass="8643">MLATWSELLAGRAEVTSRDEVVGAGLFGPVAPQHLPRIGDVVVTCTGDTAILASGHEPPQVADLVGMHGGATPVETAIPLITFR</sequence>
<dbReference type="EMBL" id="PPEA01000821">
    <property type="protein sequence ID" value="PQM44392.1"/>
    <property type="molecule type" value="Genomic_DNA"/>
</dbReference>